<accession>A0ABP6INS0</accession>
<dbReference type="Proteomes" id="UP001500831">
    <property type="component" value="Unassembled WGS sequence"/>
</dbReference>
<organism evidence="1 2">
    <name type="scientific">Streptosporangium fragile</name>
    <dbReference type="NCBI Taxonomy" id="46186"/>
    <lineage>
        <taxon>Bacteria</taxon>
        <taxon>Bacillati</taxon>
        <taxon>Actinomycetota</taxon>
        <taxon>Actinomycetes</taxon>
        <taxon>Streptosporangiales</taxon>
        <taxon>Streptosporangiaceae</taxon>
        <taxon>Streptosporangium</taxon>
    </lineage>
</organism>
<reference evidence="2" key="1">
    <citation type="journal article" date="2019" name="Int. J. Syst. Evol. Microbiol.">
        <title>The Global Catalogue of Microorganisms (GCM) 10K type strain sequencing project: providing services to taxonomists for standard genome sequencing and annotation.</title>
        <authorList>
            <consortium name="The Broad Institute Genomics Platform"/>
            <consortium name="The Broad Institute Genome Sequencing Center for Infectious Disease"/>
            <person name="Wu L."/>
            <person name="Ma J."/>
        </authorList>
    </citation>
    <scope>NUCLEOTIDE SEQUENCE [LARGE SCALE GENOMIC DNA]</scope>
    <source>
        <strain evidence="2">JCM 6242</strain>
    </source>
</reference>
<dbReference type="InterPro" id="IPR016084">
    <property type="entry name" value="Haem_Oase-like_multi-hlx"/>
</dbReference>
<comment type="caution">
    <text evidence="1">The sequence shown here is derived from an EMBL/GenBank/DDBJ whole genome shotgun (WGS) entry which is preliminary data.</text>
</comment>
<proteinExistence type="predicted"/>
<keyword evidence="2" id="KW-1185">Reference proteome</keyword>
<evidence type="ECO:0000313" key="2">
    <source>
        <dbReference type="Proteomes" id="UP001500831"/>
    </source>
</evidence>
<evidence type="ECO:0000313" key="1">
    <source>
        <dbReference type="EMBL" id="GAA2901687.1"/>
    </source>
</evidence>
<name>A0ABP6INS0_9ACTN</name>
<dbReference type="EMBL" id="BAAAVI010000071">
    <property type="protein sequence ID" value="GAA2901687.1"/>
    <property type="molecule type" value="Genomic_DNA"/>
</dbReference>
<gene>
    <name evidence="1" type="ORF">GCM10010517_67530</name>
</gene>
<sequence>MQRILDLIERRRLALDETEFLRRMADPGITPARKLSFAPAMAPFVMAFADINKYVLRDETSSDPLQRIINTHTEEDDHHFGMFLQDLRVLGFDDAATFTERLEMLWGDGTARTRQVVYSLTGLIAPADPTMRLVIVEAVEAAGNRTFDKWRDVAEAFRAETGKQLYYFGEAHFDLESGHAMGTENIENDLAAIVLTEQQEKEARALVDKVFQGFIDMGEELLAHVDRQAQRV</sequence>
<dbReference type="Gene3D" id="1.20.910.10">
    <property type="entry name" value="Heme oxygenase-like"/>
    <property type="match status" value="1"/>
</dbReference>
<dbReference type="RefSeq" id="WP_344980025.1">
    <property type="nucleotide sequence ID" value="NZ_BAAAVI010000071.1"/>
</dbReference>
<protein>
    <submittedName>
        <fullName evidence="1">Uncharacterized protein</fullName>
    </submittedName>
</protein>